<proteinExistence type="predicted"/>
<keyword evidence="5" id="KW-0598">Phosphotransferase system</keyword>
<evidence type="ECO:0000259" key="6">
    <source>
        <dbReference type="PROSITE" id="PS51094"/>
    </source>
</evidence>
<evidence type="ECO:0000256" key="3">
    <source>
        <dbReference type="ARBA" id="ARBA00022597"/>
    </source>
</evidence>
<dbReference type="InterPro" id="IPR051541">
    <property type="entry name" value="PTS_SugarTrans_NitroReg"/>
</dbReference>
<dbReference type="Pfam" id="PF00359">
    <property type="entry name" value="PTS_EIIA_2"/>
    <property type="match status" value="1"/>
</dbReference>
<dbReference type="InterPro" id="IPR002178">
    <property type="entry name" value="PTS_EIIA_type-2_dom"/>
</dbReference>
<dbReference type="PROSITE" id="PS51094">
    <property type="entry name" value="PTS_EIIA_TYPE_2"/>
    <property type="match status" value="1"/>
</dbReference>
<dbReference type="InterPro" id="IPR016152">
    <property type="entry name" value="PTrfase/Anion_transptr"/>
</dbReference>
<keyword evidence="4" id="KW-0808">Transferase</keyword>
<dbReference type="Proteomes" id="UP001597427">
    <property type="component" value="Unassembled WGS sequence"/>
</dbReference>
<dbReference type="CDD" id="cd00211">
    <property type="entry name" value="PTS_IIA_fru"/>
    <property type="match status" value="1"/>
</dbReference>
<reference evidence="8" key="1">
    <citation type="journal article" date="2019" name="Int. J. Syst. Evol. Microbiol.">
        <title>The Global Catalogue of Microorganisms (GCM) 10K type strain sequencing project: providing services to taxonomists for standard genome sequencing and annotation.</title>
        <authorList>
            <consortium name="The Broad Institute Genomics Platform"/>
            <consortium name="The Broad Institute Genome Sequencing Center for Infectious Disease"/>
            <person name="Wu L."/>
            <person name="Ma J."/>
        </authorList>
    </citation>
    <scope>NUCLEOTIDE SEQUENCE [LARGE SCALE GENOMIC DNA]</scope>
    <source>
        <strain evidence="8">TISTR 932</strain>
    </source>
</reference>
<keyword evidence="3 7" id="KW-0762">Sugar transport</keyword>
<evidence type="ECO:0000256" key="5">
    <source>
        <dbReference type="ARBA" id="ARBA00022683"/>
    </source>
</evidence>
<keyword evidence="1" id="KW-0813">Transport</keyword>
<keyword evidence="2" id="KW-0597">Phosphoprotein</keyword>
<dbReference type="SUPFAM" id="SSF55804">
    <property type="entry name" value="Phoshotransferase/anion transport protein"/>
    <property type="match status" value="1"/>
</dbReference>
<dbReference type="NCBIfam" id="TIGR00848">
    <property type="entry name" value="fruA"/>
    <property type="match status" value="1"/>
</dbReference>
<gene>
    <name evidence="7" type="ORF">ACFSR0_05700</name>
</gene>
<comment type="caution">
    <text evidence="7">The sequence shown here is derived from an EMBL/GenBank/DDBJ whole genome shotgun (WGS) entry which is preliminary data.</text>
</comment>
<sequence>MLVNKNLVFTNSDLISKEQILEFLAKKAFEENLINDISSYVKAVEDREKIFSTAVGYHVSIPHGKSESVMKPFIAFLRTSQKIHWDNNDNRDDLVDLIFLIGVPEEKSQKLHLKILASISKKILNESFKEKLTNASTDEAFELLREIELNVERGIDQ</sequence>
<dbReference type="Gene3D" id="3.40.930.10">
    <property type="entry name" value="Mannitol-specific EII, Chain A"/>
    <property type="match status" value="1"/>
</dbReference>
<dbReference type="EMBL" id="JBHUMO010000039">
    <property type="protein sequence ID" value="MFD2728918.1"/>
    <property type="molecule type" value="Genomic_DNA"/>
</dbReference>
<accession>A0ABW5TJP8</accession>
<protein>
    <submittedName>
        <fullName evidence="7">PTS sugar transporter subunit IIA</fullName>
    </submittedName>
</protein>
<evidence type="ECO:0000256" key="2">
    <source>
        <dbReference type="ARBA" id="ARBA00022553"/>
    </source>
</evidence>
<keyword evidence="8" id="KW-1185">Reference proteome</keyword>
<dbReference type="InterPro" id="IPR004715">
    <property type="entry name" value="PTS_IIA_fruc"/>
</dbReference>
<dbReference type="PANTHER" id="PTHR47738:SF2">
    <property type="entry name" value="PTS SYSTEM FRUCTOSE-LIKE EIIA COMPONENT"/>
    <property type="match status" value="1"/>
</dbReference>
<organism evidence="7 8">
    <name type="scientific">Enterococcus camelliae</name>
    <dbReference type="NCBI Taxonomy" id="453959"/>
    <lineage>
        <taxon>Bacteria</taxon>
        <taxon>Bacillati</taxon>
        <taxon>Bacillota</taxon>
        <taxon>Bacilli</taxon>
        <taxon>Lactobacillales</taxon>
        <taxon>Enterococcaceae</taxon>
        <taxon>Enterococcus</taxon>
    </lineage>
</organism>
<dbReference type="RefSeq" id="WP_379980786.1">
    <property type="nucleotide sequence ID" value="NZ_JBHUMO010000039.1"/>
</dbReference>
<evidence type="ECO:0000256" key="1">
    <source>
        <dbReference type="ARBA" id="ARBA00022448"/>
    </source>
</evidence>
<evidence type="ECO:0000256" key="4">
    <source>
        <dbReference type="ARBA" id="ARBA00022679"/>
    </source>
</evidence>
<name>A0ABW5TJP8_9ENTE</name>
<dbReference type="PANTHER" id="PTHR47738">
    <property type="entry name" value="PTS SYSTEM FRUCTOSE-LIKE EIIA COMPONENT-RELATED"/>
    <property type="match status" value="1"/>
</dbReference>
<evidence type="ECO:0000313" key="7">
    <source>
        <dbReference type="EMBL" id="MFD2728918.1"/>
    </source>
</evidence>
<evidence type="ECO:0000313" key="8">
    <source>
        <dbReference type="Proteomes" id="UP001597427"/>
    </source>
</evidence>
<feature type="domain" description="PTS EIIA type-2" evidence="6">
    <location>
        <begin position="1"/>
        <end position="147"/>
    </location>
</feature>